<protein>
    <submittedName>
        <fullName evidence="1">Uncharacterized protein</fullName>
    </submittedName>
</protein>
<name>A0A0G1PW69_9BACT</name>
<dbReference type="AlphaFoldDB" id="A0A0G1PW69"/>
<proteinExistence type="predicted"/>
<evidence type="ECO:0000313" key="1">
    <source>
        <dbReference type="EMBL" id="KKU09693.1"/>
    </source>
</evidence>
<comment type="caution">
    <text evidence="1">The sequence shown here is derived from an EMBL/GenBank/DDBJ whole genome shotgun (WGS) entry which is preliminary data.</text>
</comment>
<organism evidence="1 2">
    <name type="scientific">Candidatus Woesebacteria bacterium GW2011_GWB1_45_5</name>
    <dbReference type="NCBI Taxonomy" id="1618581"/>
    <lineage>
        <taxon>Bacteria</taxon>
        <taxon>Candidatus Woeseibacteriota</taxon>
    </lineage>
</organism>
<sequence>MRELEPIDVTLKNSHTFWRDVSRNLMTNRDGVQPIYLWGETGAKIGKFFISLSEEEGKRYFQLEGFEPPMLAEGVLAKDIDVWEVHPGGIYRLELDPTTP</sequence>
<dbReference type="Proteomes" id="UP000034329">
    <property type="component" value="Unassembled WGS sequence"/>
</dbReference>
<reference evidence="1 2" key="1">
    <citation type="journal article" date="2015" name="Nature">
        <title>rRNA introns, odd ribosomes, and small enigmatic genomes across a large radiation of phyla.</title>
        <authorList>
            <person name="Brown C.T."/>
            <person name="Hug L.A."/>
            <person name="Thomas B.C."/>
            <person name="Sharon I."/>
            <person name="Castelle C.J."/>
            <person name="Singh A."/>
            <person name="Wilkins M.J."/>
            <person name="Williams K.H."/>
            <person name="Banfield J.F."/>
        </authorList>
    </citation>
    <scope>NUCLEOTIDE SEQUENCE [LARGE SCALE GENOMIC DNA]</scope>
</reference>
<evidence type="ECO:0000313" key="2">
    <source>
        <dbReference type="Proteomes" id="UP000034329"/>
    </source>
</evidence>
<dbReference type="EMBL" id="LCLA01000033">
    <property type="protein sequence ID" value="KKU09693.1"/>
    <property type="molecule type" value="Genomic_DNA"/>
</dbReference>
<accession>A0A0G1PW69</accession>
<gene>
    <name evidence="1" type="ORF">UX13_C0033G0003</name>
</gene>